<reference evidence="9 10" key="1">
    <citation type="submission" date="2019-09" db="EMBL/GenBank/DDBJ databases">
        <title>Phylogeny of genus Pseudoclavibacter and closely related genus.</title>
        <authorList>
            <person name="Li Y."/>
        </authorList>
    </citation>
    <scope>NUCLEOTIDE SEQUENCE [LARGE SCALE GENOMIC DNA]</scope>
    <source>
        <strain evidence="9 10">KCTC 13959</strain>
    </source>
</reference>
<comment type="cofactor">
    <cofactor evidence="1 5">
        <name>FAD</name>
        <dbReference type="ChEBI" id="CHEBI:57692"/>
    </cofactor>
</comment>
<keyword evidence="5" id="KW-0560">Oxidoreductase</keyword>
<evidence type="ECO:0000256" key="1">
    <source>
        <dbReference type="ARBA" id="ARBA00001974"/>
    </source>
</evidence>
<dbReference type="PANTHER" id="PTHR43884:SF22">
    <property type="entry name" value="BLR3437 PROTEIN"/>
    <property type="match status" value="1"/>
</dbReference>
<dbReference type="Pfam" id="PF02770">
    <property type="entry name" value="Acyl-CoA_dh_M"/>
    <property type="match status" value="1"/>
</dbReference>
<proteinExistence type="inferred from homology"/>
<evidence type="ECO:0000313" key="10">
    <source>
        <dbReference type="Proteomes" id="UP000433493"/>
    </source>
</evidence>
<sequence>MFTLDQEHLEIREEARAVAASVAQYAAEADELDVVHRPMAQAVKASGLTRYVIPAAYGGANETLDPLAIAIVREEFAAVSAHLDSLYGMQGVGSYAITVGGSDALRAEWLPKVLSLDAIAAIALTEVEIGSDLRSVSTELREEGDEIVITGEKSFITNAPEAAFFCVLGREGDGYSMAFVPADTPGVTVTSGPDLIAPHIIGGVTFDEVRVPKENRLGETGKAFSLMLQVLAVFRATVAGASLGIGRAALEEALKHTQTREQFGKPLLNLGAVSQKLALSWAELEAARALTYSAAAQAAAAPLAHIAETSMAKVVATETAGRVADRAVQSMGRFGLVRGSDIERHYRNSRPGRIYEGSTEVLLDSLARQLSKRTKAALENGGGIL</sequence>
<dbReference type="InterPro" id="IPR037069">
    <property type="entry name" value="AcylCoA_DH/ox_N_sf"/>
</dbReference>
<evidence type="ECO:0000313" key="9">
    <source>
        <dbReference type="EMBL" id="KAB1645340.1"/>
    </source>
</evidence>
<dbReference type="InterPro" id="IPR006091">
    <property type="entry name" value="Acyl-CoA_Oxase/DH_mid-dom"/>
</dbReference>
<organism evidence="9 10">
    <name type="scientific">Gulosibacter chungangensis</name>
    <dbReference type="NCBI Taxonomy" id="979746"/>
    <lineage>
        <taxon>Bacteria</taxon>
        <taxon>Bacillati</taxon>
        <taxon>Actinomycetota</taxon>
        <taxon>Actinomycetes</taxon>
        <taxon>Micrococcales</taxon>
        <taxon>Microbacteriaceae</taxon>
        <taxon>Gulosibacter</taxon>
    </lineage>
</organism>
<dbReference type="Gene3D" id="1.10.540.10">
    <property type="entry name" value="Acyl-CoA dehydrogenase/oxidase, N-terminal domain"/>
    <property type="match status" value="1"/>
</dbReference>
<dbReference type="PIRSF" id="PIRSF016578">
    <property type="entry name" value="HsaA"/>
    <property type="match status" value="1"/>
</dbReference>
<evidence type="ECO:0000259" key="8">
    <source>
        <dbReference type="Pfam" id="PF02771"/>
    </source>
</evidence>
<dbReference type="Pfam" id="PF02771">
    <property type="entry name" value="Acyl-CoA_dh_N"/>
    <property type="match status" value="1"/>
</dbReference>
<dbReference type="GO" id="GO:0050660">
    <property type="term" value="F:flavin adenine dinucleotide binding"/>
    <property type="evidence" value="ECO:0007669"/>
    <property type="project" value="InterPro"/>
</dbReference>
<evidence type="ECO:0000256" key="3">
    <source>
        <dbReference type="ARBA" id="ARBA00022630"/>
    </source>
</evidence>
<dbReference type="PANTHER" id="PTHR43884">
    <property type="entry name" value="ACYL-COA DEHYDROGENASE"/>
    <property type="match status" value="1"/>
</dbReference>
<dbReference type="InterPro" id="IPR036250">
    <property type="entry name" value="AcylCo_DH-like_C"/>
</dbReference>
<feature type="domain" description="Acyl-CoA oxidase/dehydrogenase middle" evidence="7">
    <location>
        <begin position="121"/>
        <end position="191"/>
    </location>
</feature>
<dbReference type="Pfam" id="PF00441">
    <property type="entry name" value="Acyl-CoA_dh_1"/>
    <property type="match status" value="1"/>
</dbReference>
<dbReference type="InterPro" id="IPR013786">
    <property type="entry name" value="AcylCoA_DH/ox_N"/>
</dbReference>
<evidence type="ECO:0000256" key="2">
    <source>
        <dbReference type="ARBA" id="ARBA00009347"/>
    </source>
</evidence>
<keyword evidence="3 5" id="KW-0285">Flavoprotein</keyword>
<dbReference type="SUPFAM" id="SSF56645">
    <property type="entry name" value="Acyl-CoA dehydrogenase NM domain-like"/>
    <property type="match status" value="1"/>
</dbReference>
<feature type="domain" description="Acyl-CoA dehydrogenase/oxidase C-terminal" evidence="6">
    <location>
        <begin position="224"/>
        <end position="370"/>
    </location>
</feature>
<dbReference type="Gene3D" id="2.40.110.10">
    <property type="entry name" value="Butyryl-CoA Dehydrogenase, subunit A, domain 2"/>
    <property type="match status" value="1"/>
</dbReference>
<keyword evidence="10" id="KW-1185">Reference proteome</keyword>
<comment type="caution">
    <text evidence="9">The sequence shown here is derived from an EMBL/GenBank/DDBJ whole genome shotgun (WGS) entry which is preliminary data.</text>
</comment>
<evidence type="ECO:0000256" key="5">
    <source>
        <dbReference type="RuleBase" id="RU362125"/>
    </source>
</evidence>
<dbReference type="EMBL" id="WBKB01000001">
    <property type="protein sequence ID" value="KAB1645340.1"/>
    <property type="molecule type" value="Genomic_DNA"/>
</dbReference>
<feature type="domain" description="Acyl-CoA dehydrogenase/oxidase N-terminal" evidence="8">
    <location>
        <begin position="6"/>
        <end position="115"/>
    </location>
</feature>
<name>A0A7J5BI72_9MICO</name>
<dbReference type="GO" id="GO:0003995">
    <property type="term" value="F:acyl-CoA dehydrogenase activity"/>
    <property type="evidence" value="ECO:0007669"/>
    <property type="project" value="TreeGrafter"/>
</dbReference>
<dbReference type="InterPro" id="IPR009100">
    <property type="entry name" value="AcylCoA_DH/oxidase_NM_dom_sf"/>
</dbReference>
<dbReference type="OrthoDB" id="2769798at2"/>
<gene>
    <name evidence="9" type="ORF">F8O05_02380</name>
</gene>
<accession>A0A7J5BI72</accession>
<dbReference type="InterPro" id="IPR009075">
    <property type="entry name" value="AcylCo_DH/oxidase_C"/>
</dbReference>
<dbReference type="SUPFAM" id="SSF47203">
    <property type="entry name" value="Acyl-CoA dehydrogenase C-terminal domain-like"/>
    <property type="match status" value="1"/>
</dbReference>
<keyword evidence="4 5" id="KW-0274">FAD</keyword>
<dbReference type="Proteomes" id="UP000433493">
    <property type="component" value="Unassembled WGS sequence"/>
</dbReference>
<evidence type="ECO:0000259" key="7">
    <source>
        <dbReference type="Pfam" id="PF02770"/>
    </source>
</evidence>
<dbReference type="AlphaFoldDB" id="A0A7J5BI72"/>
<dbReference type="InterPro" id="IPR046373">
    <property type="entry name" value="Acyl-CoA_Oxase/DH_mid-dom_sf"/>
</dbReference>
<dbReference type="CDD" id="cd00567">
    <property type="entry name" value="ACAD"/>
    <property type="match status" value="1"/>
</dbReference>
<evidence type="ECO:0000256" key="4">
    <source>
        <dbReference type="ARBA" id="ARBA00022827"/>
    </source>
</evidence>
<protein>
    <submittedName>
        <fullName evidence="9">Acyl-CoA dehydrogenase family protein</fullName>
    </submittedName>
</protein>
<comment type="similarity">
    <text evidence="2 5">Belongs to the acyl-CoA dehydrogenase family.</text>
</comment>
<evidence type="ECO:0000259" key="6">
    <source>
        <dbReference type="Pfam" id="PF00441"/>
    </source>
</evidence>
<dbReference type="Gene3D" id="1.20.140.10">
    <property type="entry name" value="Butyryl-CoA Dehydrogenase, subunit A, domain 3"/>
    <property type="match status" value="1"/>
</dbReference>